<dbReference type="EMBL" id="CP021377">
    <property type="protein sequence ID" value="ART83663.1"/>
    <property type="molecule type" value="Genomic_DNA"/>
</dbReference>
<evidence type="ECO:0000256" key="5">
    <source>
        <dbReference type="ARBA" id="ARBA00022801"/>
    </source>
</evidence>
<keyword evidence="5" id="KW-0378">Hydrolase</keyword>
<name>A0A1Y0D7X9_9GAMM</name>
<dbReference type="GO" id="GO:0005524">
    <property type="term" value="F:ATP binding"/>
    <property type="evidence" value="ECO:0007669"/>
    <property type="project" value="UniProtKB-KW"/>
</dbReference>
<feature type="domain" description="HD Cas3-type" evidence="9">
    <location>
        <begin position="102"/>
        <end position="288"/>
    </location>
</feature>
<dbReference type="InterPro" id="IPR006483">
    <property type="entry name" value="CRISPR-assoc_Cas3_HD"/>
</dbReference>
<dbReference type="GO" id="GO:0004386">
    <property type="term" value="F:helicase activity"/>
    <property type="evidence" value="ECO:0007669"/>
    <property type="project" value="UniProtKB-KW"/>
</dbReference>
<evidence type="ECO:0000313" key="10">
    <source>
        <dbReference type="EMBL" id="ART83663.1"/>
    </source>
</evidence>
<accession>A0A1Y0D7X9</accession>
<evidence type="ECO:0000259" key="9">
    <source>
        <dbReference type="PROSITE" id="PS51643"/>
    </source>
</evidence>
<keyword evidence="8" id="KW-0051">Antiviral defense</keyword>
<dbReference type="SUPFAM" id="SSF52540">
    <property type="entry name" value="P-loop containing nucleoside triphosphate hydrolases"/>
    <property type="match status" value="1"/>
</dbReference>
<dbReference type="KEGG" id="opf:CBP31_14330"/>
<evidence type="ECO:0000256" key="6">
    <source>
        <dbReference type="ARBA" id="ARBA00022806"/>
    </source>
</evidence>
<dbReference type="InterPro" id="IPR054712">
    <property type="entry name" value="Cas3-like_dom"/>
</dbReference>
<protein>
    <submittedName>
        <fullName evidence="10">Type I-F CRISPR-associated helicase Cas3</fullName>
    </submittedName>
</protein>
<comment type="similarity">
    <text evidence="2">In the central section; belongs to the CRISPR-associated helicase Cas3 family.</text>
</comment>
<dbReference type="InterPro" id="IPR038257">
    <property type="entry name" value="CRISPR-assoc_Cas3_HD_sf"/>
</dbReference>
<dbReference type="InterPro" id="IPR027417">
    <property type="entry name" value="P-loop_NTPase"/>
</dbReference>
<gene>
    <name evidence="10" type="ORF">CBP31_14330</name>
</gene>
<dbReference type="InterPro" id="IPR013395">
    <property type="entry name" value="CRISPR-assoc_Cas3_yers"/>
</dbReference>
<dbReference type="GO" id="GO:0016787">
    <property type="term" value="F:hydrolase activity"/>
    <property type="evidence" value="ECO:0007669"/>
    <property type="project" value="UniProtKB-KW"/>
</dbReference>
<dbReference type="GO" id="GO:0046872">
    <property type="term" value="F:metal ion binding"/>
    <property type="evidence" value="ECO:0007669"/>
    <property type="project" value="UniProtKB-KW"/>
</dbReference>
<dbReference type="GO" id="GO:0051607">
    <property type="term" value="P:defense response to virus"/>
    <property type="evidence" value="ECO:0007669"/>
    <property type="project" value="UniProtKB-KW"/>
</dbReference>
<evidence type="ECO:0000256" key="1">
    <source>
        <dbReference type="ARBA" id="ARBA00006847"/>
    </source>
</evidence>
<keyword evidence="11" id="KW-1185">Reference proteome</keyword>
<comment type="similarity">
    <text evidence="1">In the N-terminal section; belongs to the CRISPR-associated nuclease Cas3-HD family.</text>
</comment>
<evidence type="ECO:0000256" key="4">
    <source>
        <dbReference type="ARBA" id="ARBA00022741"/>
    </source>
</evidence>
<dbReference type="RefSeq" id="WP_087038340.1">
    <property type="nucleotide sequence ID" value="NZ_CP021377.1"/>
</dbReference>
<evidence type="ECO:0000256" key="8">
    <source>
        <dbReference type="ARBA" id="ARBA00023118"/>
    </source>
</evidence>
<reference evidence="10 11" key="1">
    <citation type="journal article" date="2014" name="Int. J. Syst. Evol. Microbiol.">
        <title>Oceanisphaera profunda sp. nov., a marine bacterium isolated from deep-sea sediment, and emended description of the genus Oceanisphaera.</title>
        <authorList>
            <person name="Xu Z."/>
            <person name="Zhang X.Y."/>
            <person name="Su H.N."/>
            <person name="Yu Z.C."/>
            <person name="Liu C."/>
            <person name="Li H."/>
            <person name="Chen X.L."/>
            <person name="Song X.Y."/>
            <person name="Xie B.B."/>
            <person name="Qin Q.L."/>
            <person name="Zhou B.C."/>
            <person name="Shi M."/>
            <person name="Huang Y."/>
            <person name="Zhang Y.Z."/>
        </authorList>
    </citation>
    <scope>NUCLEOTIDE SEQUENCE [LARGE SCALE GENOMIC DNA]</scope>
    <source>
        <strain evidence="10 11">SM1222</strain>
    </source>
</reference>
<keyword evidence="3" id="KW-0479">Metal-binding</keyword>
<dbReference type="InterPro" id="IPR048823">
    <property type="entry name" value="Cas3_I-F_Cas2"/>
</dbReference>
<keyword evidence="6" id="KW-0347">Helicase</keyword>
<dbReference type="Gene3D" id="1.10.3210.30">
    <property type="match status" value="1"/>
</dbReference>
<keyword evidence="7" id="KW-0067">ATP-binding</keyword>
<dbReference type="AlphaFoldDB" id="A0A1Y0D7X9"/>
<dbReference type="OrthoDB" id="220028at2"/>
<keyword evidence="4" id="KW-0547">Nucleotide-binding</keyword>
<evidence type="ECO:0000256" key="7">
    <source>
        <dbReference type="ARBA" id="ARBA00022840"/>
    </source>
</evidence>
<organism evidence="10 11">
    <name type="scientific">Oceanisphaera profunda</name>
    <dbReference type="NCBI Taxonomy" id="1416627"/>
    <lineage>
        <taxon>Bacteria</taxon>
        <taxon>Pseudomonadati</taxon>
        <taxon>Pseudomonadota</taxon>
        <taxon>Gammaproteobacteria</taxon>
        <taxon>Aeromonadales</taxon>
        <taxon>Aeromonadaceae</taxon>
        <taxon>Oceanisphaera</taxon>
    </lineage>
</organism>
<dbReference type="Pfam" id="PF21384">
    <property type="entry name" value="Cas3_I-F_Cas2"/>
    <property type="match status" value="1"/>
</dbReference>
<evidence type="ECO:0000256" key="2">
    <source>
        <dbReference type="ARBA" id="ARBA00009046"/>
    </source>
</evidence>
<evidence type="ECO:0000256" key="3">
    <source>
        <dbReference type="ARBA" id="ARBA00022723"/>
    </source>
</evidence>
<dbReference type="Pfam" id="PF22590">
    <property type="entry name" value="Cas3-like_C_2"/>
    <property type="match status" value="1"/>
</dbReference>
<evidence type="ECO:0000313" key="11">
    <source>
        <dbReference type="Proteomes" id="UP000243937"/>
    </source>
</evidence>
<dbReference type="Proteomes" id="UP000243937">
    <property type="component" value="Chromosome"/>
</dbReference>
<dbReference type="PROSITE" id="PS51643">
    <property type="entry name" value="HD_CAS3"/>
    <property type="match status" value="1"/>
</dbReference>
<proteinExistence type="inferred from homology"/>
<sequence length="1144" mass="129415">MMVIFVSQCEKKALPRTRRVLDAFANRIGDNTWQTLITEDGLLTVQKMLRQTASKSSAISCHQLRSRSRSQLLWIVGNKKKFNSEGIVAVNSTEQDLLNNDAEQNWKYLPLITAFTGLAALLHDWGKSTKLFQDKLKPQSKNSFKGDPLRHEWISSLLLMALIQSGKAPDQDSSWLEPFLEQSIDETQLTAAIPVLSQAHAPFSNLPDAAAILLWLVLSHHRLPKPANKDNFGDKTNQTPQQLLQRLSQQWGYENRPRDDVEQAEFKQRLADCFVFPQGLLSDSARWMQALSHRARQLHAHLPLVAEAIQDGSWRTIAHHARLCLMVGDHYYSSQAQATNWPNTVNLFANTHSEGPERGQLKQQLDEHLVNVAKVAVNTCRMLPSFERDTPKAEDIQQLKPSKNLSAALKKQFGWQDKAVTAIKEYRLENDDNIGGYFIVNMASTGRGKTLANAKIMQALSGDQQSLRFILALGLRTLTLQTGDEYRDRIGLADDELAVLIGSKAILELHQDSKSALEKDEQSLPEEDFGSESCEPLLGEQEEVVGASGHISHNTSNDMSNDDEPWQNLLPEEELTTVLTGRKERALLYAPVLACTIDHIMAATETTRGGRYILPSLRLMSSDLVIDEIDDFTGEDLVAIGRLIYLAGMLGRKVMISSATIPPDLALGYFSAYQKGWALFAASRHQRSQVACGWTDEFKSQLVTINQGEAATANYQAAHQAFIEKRVIKLRAEPVKRRAEIIPLPEPVAGEPHESSYFSTIQQAILTKHYQHHQQDAKTGRQVSFGVVRCANILPCVTLTEYLLDASWPDDVTVRVMAYHSQQVLLLRHAQEQHLDQVLKRKVPVNDTDGVFQHPVIRQHLDNDDSKQLIFILVATPVEEVGRDHDFDWAVVEPSSFRSIIQLAGRVRRHRDADPDNEVPNMGLLQFNIKGYRGEKKDVFSHPGYEQGDLQLFSRNLSDLVDEPALKRCVDATPRMFKDSKVQLAALEHHAIGRTLGCHYLKGEQKPKDDPAQSPKSLWGYTDDYWWMTALPQQFNQFRRSDPGINLYCVINEQGLSRFQIYDRKSGWVDVEKLLGITHQSLSEHRMTRLWLVRDYAALIAAQSALKDQDTEHTSRRLGEISLQYYKEGHRYRYNEQLGLVRVK</sequence>
<dbReference type="NCBIfam" id="TIGR02562">
    <property type="entry name" value="cas3_yersinia"/>
    <property type="match status" value="1"/>
</dbReference>